<evidence type="ECO:0000313" key="1">
    <source>
        <dbReference type="EMBL" id="MBO1323482.1"/>
    </source>
</evidence>
<accession>A0A8J7QC64</accession>
<comment type="caution">
    <text evidence="1">The sequence shown here is derived from an EMBL/GenBank/DDBJ whole genome shotgun (WGS) entry which is preliminary data.</text>
</comment>
<dbReference type="EMBL" id="JAFREP010000075">
    <property type="protein sequence ID" value="MBO1323482.1"/>
    <property type="molecule type" value="Genomic_DNA"/>
</dbReference>
<reference evidence="1" key="1">
    <citation type="submission" date="2021-03" db="EMBL/GenBank/DDBJ databases">
        <authorList>
            <person name="Wang G."/>
        </authorList>
    </citation>
    <scope>NUCLEOTIDE SEQUENCE</scope>
    <source>
        <strain evidence="1">KCTC 12899</strain>
    </source>
</reference>
<evidence type="ECO:0000313" key="2">
    <source>
        <dbReference type="Proteomes" id="UP000664417"/>
    </source>
</evidence>
<gene>
    <name evidence="1" type="ORF">J3U88_33755</name>
</gene>
<dbReference type="RefSeq" id="WP_207863635.1">
    <property type="nucleotide sequence ID" value="NZ_JAFREP010000075.1"/>
</dbReference>
<proteinExistence type="predicted"/>
<dbReference type="Proteomes" id="UP000664417">
    <property type="component" value="Unassembled WGS sequence"/>
</dbReference>
<dbReference type="AlphaFoldDB" id="A0A8J7QC64"/>
<protein>
    <submittedName>
        <fullName evidence="1">Uncharacterized protein</fullName>
    </submittedName>
</protein>
<name>A0A8J7QC64_9BACT</name>
<keyword evidence="2" id="KW-1185">Reference proteome</keyword>
<organism evidence="1 2">
    <name type="scientific">Acanthopleuribacter pedis</name>
    <dbReference type="NCBI Taxonomy" id="442870"/>
    <lineage>
        <taxon>Bacteria</taxon>
        <taxon>Pseudomonadati</taxon>
        <taxon>Acidobacteriota</taxon>
        <taxon>Holophagae</taxon>
        <taxon>Acanthopleuribacterales</taxon>
        <taxon>Acanthopleuribacteraceae</taxon>
        <taxon>Acanthopleuribacter</taxon>
    </lineage>
</organism>
<sequence>MRVSVVILLALFNCACQKGRGDFRFQSIRFSEESDTGFGHETNLLLSNKESNFFCVYDLLNKVPPRCLLLSERHFGIIEDLTYLSEKKFHSVPSQRKITIITESSTITFIFPSLLNYRYNFEDDYPHKKDIEKLNSAFTLFTEEFEGVTTLSCCEP</sequence>